<evidence type="ECO:0000313" key="2">
    <source>
        <dbReference type="Proteomes" id="UP000031668"/>
    </source>
</evidence>
<accession>A0A0C2MHA4</accession>
<protein>
    <submittedName>
        <fullName evidence="1">Uncharacterized protein</fullName>
    </submittedName>
</protein>
<proteinExistence type="predicted"/>
<dbReference type="OrthoDB" id="6613654at2759"/>
<dbReference type="EMBL" id="JWZT01003512">
    <property type="protein sequence ID" value="KII66526.1"/>
    <property type="molecule type" value="Genomic_DNA"/>
</dbReference>
<sequence>MAKYSIKKRHGLDLLNGFVLSVKARVVCVDNKEHRRCPDPNQVNARRVLNQIVASNVIGINQSSASAFPVLPSITSLVQRTSNDANACIPSRNSLASFFLPIENTLSHR</sequence>
<organism evidence="1 2">
    <name type="scientific">Thelohanellus kitauei</name>
    <name type="common">Myxosporean</name>
    <dbReference type="NCBI Taxonomy" id="669202"/>
    <lineage>
        <taxon>Eukaryota</taxon>
        <taxon>Metazoa</taxon>
        <taxon>Cnidaria</taxon>
        <taxon>Myxozoa</taxon>
        <taxon>Myxosporea</taxon>
        <taxon>Bivalvulida</taxon>
        <taxon>Platysporina</taxon>
        <taxon>Myxobolidae</taxon>
        <taxon>Thelohanellus</taxon>
    </lineage>
</organism>
<comment type="caution">
    <text evidence="1">The sequence shown here is derived from an EMBL/GenBank/DDBJ whole genome shotgun (WGS) entry which is preliminary data.</text>
</comment>
<name>A0A0C2MHA4_THEKT</name>
<keyword evidence="2" id="KW-1185">Reference proteome</keyword>
<gene>
    <name evidence="1" type="ORF">RF11_15985</name>
</gene>
<dbReference type="Proteomes" id="UP000031668">
    <property type="component" value="Unassembled WGS sequence"/>
</dbReference>
<reference evidence="1 2" key="1">
    <citation type="journal article" date="2014" name="Genome Biol. Evol.">
        <title>The genome of the myxosporean Thelohanellus kitauei shows adaptations to nutrient acquisition within its fish host.</title>
        <authorList>
            <person name="Yang Y."/>
            <person name="Xiong J."/>
            <person name="Zhou Z."/>
            <person name="Huo F."/>
            <person name="Miao W."/>
            <person name="Ran C."/>
            <person name="Liu Y."/>
            <person name="Zhang J."/>
            <person name="Feng J."/>
            <person name="Wang M."/>
            <person name="Wang M."/>
            <person name="Wang L."/>
            <person name="Yao B."/>
        </authorList>
    </citation>
    <scope>NUCLEOTIDE SEQUENCE [LARGE SCALE GENOMIC DNA]</scope>
    <source>
        <strain evidence="1">Wuqing</strain>
    </source>
</reference>
<evidence type="ECO:0000313" key="1">
    <source>
        <dbReference type="EMBL" id="KII66526.1"/>
    </source>
</evidence>
<dbReference type="AlphaFoldDB" id="A0A0C2MHA4"/>